<dbReference type="EMBL" id="CP059672">
    <property type="protein sequence ID" value="QRW26280.1"/>
    <property type="molecule type" value="Genomic_DNA"/>
</dbReference>
<gene>
    <name evidence="2" type="ORF">RhiXN_11941</name>
</gene>
<dbReference type="KEGG" id="rsx:RhiXN_11941"/>
<organism evidence="2 3">
    <name type="scientific">Rhizoctonia solani</name>
    <dbReference type="NCBI Taxonomy" id="456999"/>
    <lineage>
        <taxon>Eukaryota</taxon>
        <taxon>Fungi</taxon>
        <taxon>Dikarya</taxon>
        <taxon>Basidiomycota</taxon>
        <taxon>Agaricomycotina</taxon>
        <taxon>Agaricomycetes</taxon>
        <taxon>Cantharellales</taxon>
        <taxon>Ceratobasidiaceae</taxon>
        <taxon>Rhizoctonia</taxon>
    </lineage>
</organism>
<proteinExistence type="predicted"/>
<dbReference type="GeneID" id="67034219"/>
<sequence length="531" mass="60666">MNPEARATFNHFTLDPSSATNNIYLSTFTIMDTIHSSSRLMPYAKDHDRLRLALVSVEDDISPYETELKELKSKEHNLRKRIESYGLLRITGINDCTNKFHPTKYGGSTKQGVPLSQGRPETQMQYPEESTEEGDQATKCLVGKKNADSDALRAVVKRIKELENPGSEYNKQVARKGEILKSIEELHAAAFDGDTPEFPHEDHLEGLVKAAENALKGEQATFDALGQHDALLMLAYTANEVKIDLWNIYQDIVYMCAKIEDKSQSLPSISRLKEYWETHMKYRLPVVANRCRAWKASAVQYLDEHSTTTLSPDVIDTIPQFEAIELVGLFSRASSKEFVVQDARGLGYKLFDNACISNTQIQTLASEVRYLKSRADSSIKLAEKTLEIRRRQLGAARTQILKHVLDPKRNPIEPQAESLPECREELSIHDSSWFRHPDYTFEERRGMNSITHLLSDVVFSEWDDPFDFSRRPQFCIYGEPFYRRDVGLHDRIGSFPELPERPSMSRELGLIGEDSDGCDWTDHTRLRRTRA</sequence>
<name>A0A8H8P821_9AGAM</name>
<dbReference type="Proteomes" id="UP000650533">
    <property type="component" value="Chromosome 15"/>
</dbReference>
<dbReference type="AlphaFoldDB" id="A0A8H8P821"/>
<accession>A0A8H8P821</accession>
<feature type="region of interest" description="Disordered" evidence="1">
    <location>
        <begin position="103"/>
        <end position="135"/>
    </location>
</feature>
<evidence type="ECO:0000313" key="2">
    <source>
        <dbReference type="EMBL" id="QRW26280.1"/>
    </source>
</evidence>
<reference evidence="2" key="1">
    <citation type="submission" date="2020-05" db="EMBL/GenBank/DDBJ databases">
        <title>Evolutionary and genomic comparisons of hybrid uninucleate and nonhybrid Rhizoctonia fungi.</title>
        <authorList>
            <person name="Li C."/>
            <person name="Chen X."/>
        </authorList>
    </citation>
    <scope>NUCLEOTIDE SEQUENCE</scope>
    <source>
        <strain evidence="2">AG-1 IA</strain>
    </source>
</reference>
<evidence type="ECO:0000313" key="3">
    <source>
        <dbReference type="Proteomes" id="UP000650533"/>
    </source>
</evidence>
<evidence type="ECO:0000256" key="1">
    <source>
        <dbReference type="SAM" id="MobiDB-lite"/>
    </source>
</evidence>
<protein>
    <submittedName>
        <fullName evidence="2">Uncharacterized protein</fullName>
    </submittedName>
</protein>
<dbReference type="RefSeq" id="XP_043186517.1">
    <property type="nucleotide sequence ID" value="XM_043331756.1"/>
</dbReference>